<dbReference type="Proteomes" id="UP001317629">
    <property type="component" value="Chromosome"/>
</dbReference>
<keyword evidence="1" id="KW-0732">Signal</keyword>
<dbReference type="EMBL" id="AP027142">
    <property type="protein sequence ID" value="BDV33586.1"/>
    <property type="molecule type" value="Genomic_DNA"/>
</dbReference>
<dbReference type="PANTHER" id="PTHR30006:SF24">
    <property type="entry name" value="SLL0237 PROTEIN"/>
    <property type="match status" value="1"/>
</dbReference>
<name>A0ABM8E6I8_9HYPH</name>
<accession>A0ABM8E6I8</accession>
<organism evidence="2 3">
    <name type="scientific">Methylocystis iwaonis</name>
    <dbReference type="NCBI Taxonomy" id="2885079"/>
    <lineage>
        <taxon>Bacteria</taxon>
        <taxon>Pseudomonadati</taxon>
        <taxon>Pseudomonadota</taxon>
        <taxon>Alphaproteobacteria</taxon>
        <taxon>Hyphomicrobiales</taxon>
        <taxon>Methylocystaceae</taxon>
        <taxon>Methylocystis</taxon>
    </lineage>
</organism>
<evidence type="ECO:0008006" key="4">
    <source>
        <dbReference type="Google" id="ProtNLM"/>
    </source>
</evidence>
<dbReference type="SUPFAM" id="SSF53850">
    <property type="entry name" value="Periplasmic binding protein-like II"/>
    <property type="match status" value="1"/>
</dbReference>
<dbReference type="RefSeq" id="WP_281931077.1">
    <property type="nucleotide sequence ID" value="NZ_AP027142.1"/>
</dbReference>
<keyword evidence="3" id="KW-1185">Reference proteome</keyword>
<evidence type="ECO:0000313" key="2">
    <source>
        <dbReference type="EMBL" id="BDV33586.1"/>
    </source>
</evidence>
<dbReference type="Gene3D" id="3.40.190.10">
    <property type="entry name" value="Periplasmic binding protein-like II"/>
    <property type="match status" value="2"/>
</dbReference>
<sequence length="445" mass="48691">MYQINISNRFKRGVAAISRATLLGCIAFDAIPLRLAQAEETKIVVVTSFPEELTTRYEQEFEKRYPDLHIQFVWKQSRDALAELSKPAQGGADVYWAPTIANFATLRERGAFQKISVDRTALPGRLGREQISDPAGFYEAYDVAGYGVVMNPALAAASGLAAPKRWRDLAAPNYARHLAMPIAAKVGFSPALYDIFLQSEGWENGWAQLSEMAGEAALLAQGALPTAQVRDGAAVFALTIDFFAVSAKANGAPVEMIYPERTAFLPAHIAVTAATKHAAEAKSFVDFALSADGQKLMIERDSMRHPARPDSYQGAPAALVDPFKLPADSILDYDMDIGRRRPPLITLLFDLAIVEGHDERAALWRAVHEAESKDSGAKAKETLSEVRRLLSVVPVSEREAKDPAFLDAFGDRDAVDPQRIAKWRDDLATARRQAKEKLATLGIAP</sequence>
<dbReference type="PANTHER" id="PTHR30006">
    <property type="entry name" value="THIAMINE-BINDING PERIPLASMIC PROTEIN-RELATED"/>
    <property type="match status" value="1"/>
</dbReference>
<gene>
    <name evidence="2" type="ORF">SS37A_11150</name>
</gene>
<protein>
    <recommendedName>
        <fullName evidence="4">Extracellular solute-binding protein</fullName>
    </recommendedName>
</protein>
<proteinExistence type="predicted"/>
<evidence type="ECO:0000256" key="1">
    <source>
        <dbReference type="ARBA" id="ARBA00022729"/>
    </source>
</evidence>
<dbReference type="Pfam" id="PF13343">
    <property type="entry name" value="SBP_bac_6"/>
    <property type="match status" value="1"/>
</dbReference>
<evidence type="ECO:0000313" key="3">
    <source>
        <dbReference type="Proteomes" id="UP001317629"/>
    </source>
</evidence>
<reference evidence="2 3" key="1">
    <citation type="journal article" date="2023" name="Int. J. Syst. Evol. Microbiol.">
        <title>Methylocystis iwaonis sp. nov., a type II methane-oxidizing bacterium from surface soil of a rice paddy field in Japan, and emended description of the genus Methylocystis (ex Whittenbury et al. 1970) Bowman et al. 1993.</title>
        <authorList>
            <person name="Kaise H."/>
            <person name="Sawadogo J.B."/>
            <person name="Alam M.S."/>
            <person name="Ueno C."/>
            <person name="Dianou D."/>
            <person name="Shinjo R."/>
            <person name="Asakawa S."/>
        </authorList>
    </citation>
    <scope>NUCLEOTIDE SEQUENCE [LARGE SCALE GENOMIC DNA]</scope>
    <source>
        <strain evidence="2 3">SS37A-Re</strain>
    </source>
</reference>